<protein>
    <submittedName>
        <fullName evidence="9">FtsX-like permease family protein</fullName>
    </submittedName>
</protein>
<feature type="transmembrane region" description="Helical" evidence="6">
    <location>
        <begin position="691"/>
        <end position="711"/>
    </location>
</feature>
<accession>A0A5B8UQA7</accession>
<dbReference type="Pfam" id="PF02687">
    <property type="entry name" value="FtsX"/>
    <property type="match status" value="2"/>
</dbReference>
<feature type="domain" description="ABC3 transporter permease C-terminal" evidence="7">
    <location>
        <begin position="301"/>
        <end position="413"/>
    </location>
</feature>
<dbReference type="PANTHER" id="PTHR30572:SF18">
    <property type="entry name" value="ABC-TYPE MACROLIDE FAMILY EXPORT SYSTEM PERMEASE COMPONENT 2"/>
    <property type="match status" value="1"/>
</dbReference>
<feature type="transmembrane region" description="Helical" evidence="6">
    <location>
        <begin position="21"/>
        <end position="41"/>
    </location>
</feature>
<evidence type="ECO:0000256" key="5">
    <source>
        <dbReference type="ARBA" id="ARBA00023136"/>
    </source>
</evidence>
<evidence type="ECO:0000256" key="4">
    <source>
        <dbReference type="ARBA" id="ARBA00022989"/>
    </source>
</evidence>
<evidence type="ECO:0000259" key="8">
    <source>
        <dbReference type="Pfam" id="PF12704"/>
    </source>
</evidence>
<dbReference type="EMBL" id="CP042436">
    <property type="protein sequence ID" value="QEC61194.1"/>
    <property type="molecule type" value="Genomic_DNA"/>
</dbReference>
<dbReference type="GO" id="GO:0022857">
    <property type="term" value="F:transmembrane transporter activity"/>
    <property type="evidence" value="ECO:0007669"/>
    <property type="project" value="TreeGrafter"/>
</dbReference>
<feature type="domain" description="ABC3 transporter permease C-terminal" evidence="7">
    <location>
        <begin position="690"/>
        <end position="799"/>
    </location>
</feature>
<proteinExistence type="predicted"/>
<reference evidence="9 10" key="1">
    <citation type="journal article" date="2017" name="Curr. Microbiol.">
        <title>Mucilaginibacter ginsenosidivorans sp. nov., Isolated from Soil of Ginseng Field.</title>
        <authorList>
            <person name="Kim M.M."/>
            <person name="Siddiqi M.Z."/>
            <person name="Im W.T."/>
        </authorList>
    </citation>
    <scope>NUCLEOTIDE SEQUENCE [LARGE SCALE GENOMIC DNA]</scope>
    <source>
        <strain evidence="9 10">Gsoil 3017</strain>
    </source>
</reference>
<keyword evidence="2" id="KW-1003">Cell membrane</keyword>
<evidence type="ECO:0000256" key="1">
    <source>
        <dbReference type="ARBA" id="ARBA00004651"/>
    </source>
</evidence>
<evidence type="ECO:0000313" key="10">
    <source>
        <dbReference type="Proteomes" id="UP000321479"/>
    </source>
</evidence>
<feature type="transmembrane region" description="Helical" evidence="6">
    <location>
        <begin position="771"/>
        <end position="796"/>
    </location>
</feature>
<evidence type="ECO:0000256" key="2">
    <source>
        <dbReference type="ARBA" id="ARBA00022475"/>
    </source>
</evidence>
<sequence>MIRSYLKTALRFLLKNKTFSFINIIGLATGTLCCLYILLYVQDQYSYDKHHKAANDIYRITSSLQITGDKHNNSTASPPIAPAIKRDFPEVVQFTRLIPTGLLGNSKNLLKYKEKSFYEKDLVYVDSTFFDVFSYHFVYGKNTSSVLAQPYSIVLLKSVADKLFGNTDPVGKVITIDNGFGKHDFNVTAVVDESLGKTSITANIFVTMRSGGFGQFVLDNTAWAGYNLACSYIKLRPGASATALEKKLPDFLNKHGAQQLKALGMTKVLHLQPITSVHTTSGYEVELSKTVSPSLLYILALIAVMIQFIACINFMNLSTARASKRAKEVGVRKVVGAGRADLIRQFLGESFLLSLIGVILAIPLLYLALPYLNQVTHTDIRISFLNHYSIWLILIAVVFVTGVVAGSYPAFYLSAFEAIKVMKGNFTSQISASGIRRSLVVFQFVLSIVLITGIIVIYSQLNYIKNKDLGFDKSQRLIFSFYTGDTQQKMSAFANDLQQLSDVKAVSRSNNYLSQFVGRDHGVYLAGGNGANAIDAQNMDTDEKFVKTNGIKIISGRDFRVKDTLKTLINETLCKRLGLDPAKAPGTRLYSQYLNGPVSYVDVIGVMKDFNYNSLHGEVRPFMLFYNGDPNAFSFITVATDSKDYKTTLGRIESVWQKDLPGVPFEYSFLDEEVQKQYEAEISLSQIINSFTIMAILISCLGLFGLAAFSAEQRQKEIGIRKVLGASVAGVVGLLSKEFVKLVGISFFIATPVAWWAMSKWLQAFAYKITISWWMFAIAGALSILIALVTVSFQAIKAALANPVRSLRSE</sequence>
<evidence type="ECO:0000259" key="7">
    <source>
        <dbReference type="Pfam" id="PF02687"/>
    </source>
</evidence>
<dbReference type="OrthoDB" id="1451596at2"/>
<keyword evidence="5 6" id="KW-0472">Membrane</keyword>
<dbReference type="GO" id="GO:0005886">
    <property type="term" value="C:plasma membrane"/>
    <property type="evidence" value="ECO:0007669"/>
    <property type="project" value="UniProtKB-SubCell"/>
</dbReference>
<evidence type="ECO:0000256" key="3">
    <source>
        <dbReference type="ARBA" id="ARBA00022692"/>
    </source>
</evidence>
<evidence type="ECO:0000256" key="6">
    <source>
        <dbReference type="SAM" id="Phobius"/>
    </source>
</evidence>
<feature type="transmembrane region" description="Helical" evidence="6">
    <location>
        <begin position="742"/>
        <end position="759"/>
    </location>
</feature>
<evidence type="ECO:0000313" key="9">
    <source>
        <dbReference type="EMBL" id="QEC61194.1"/>
    </source>
</evidence>
<keyword evidence="10" id="KW-1185">Reference proteome</keyword>
<organism evidence="9 10">
    <name type="scientific">Mucilaginibacter ginsenosidivorans</name>
    <dbReference type="NCBI Taxonomy" id="398053"/>
    <lineage>
        <taxon>Bacteria</taxon>
        <taxon>Pseudomonadati</taxon>
        <taxon>Bacteroidota</taxon>
        <taxon>Sphingobacteriia</taxon>
        <taxon>Sphingobacteriales</taxon>
        <taxon>Sphingobacteriaceae</taxon>
        <taxon>Mucilaginibacter</taxon>
    </lineage>
</organism>
<dbReference type="InterPro" id="IPR025857">
    <property type="entry name" value="MacB_PCD"/>
</dbReference>
<dbReference type="InterPro" id="IPR050250">
    <property type="entry name" value="Macrolide_Exporter_MacB"/>
</dbReference>
<dbReference type="RefSeq" id="WP_147029773.1">
    <property type="nucleotide sequence ID" value="NZ_CP042436.1"/>
</dbReference>
<feature type="transmembrane region" description="Helical" evidence="6">
    <location>
        <begin position="351"/>
        <end position="369"/>
    </location>
</feature>
<feature type="transmembrane region" description="Helical" evidence="6">
    <location>
        <begin position="295"/>
        <end position="317"/>
    </location>
</feature>
<dbReference type="InterPro" id="IPR003838">
    <property type="entry name" value="ABC3_permease_C"/>
</dbReference>
<keyword evidence="4 6" id="KW-1133">Transmembrane helix</keyword>
<keyword evidence="3 6" id="KW-0812">Transmembrane</keyword>
<feature type="transmembrane region" description="Helical" evidence="6">
    <location>
        <begin position="439"/>
        <end position="458"/>
    </location>
</feature>
<dbReference type="PANTHER" id="PTHR30572">
    <property type="entry name" value="MEMBRANE COMPONENT OF TRANSPORTER-RELATED"/>
    <property type="match status" value="1"/>
</dbReference>
<dbReference type="AlphaFoldDB" id="A0A5B8UQA7"/>
<dbReference type="Proteomes" id="UP000321479">
    <property type="component" value="Chromosome"/>
</dbReference>
<dbReference type="Pfam" id="PF12704">
    <property type="entry name" value="MacB_PCD"/>
    <property type="match status" value="1"/>
</dbReference>
<name>A0A5B8UQA7_9SPHI</name>
<gene>
    <name evidence="9" type="ORF">FRZ54_00880</name>
</gene>
<feature type="domain" description="MacB-like periplasmic core" evidence="8">
    <location>
        <begin position="20"/>
        <end position="248"/>
    </location>
</feature>
<feature type="transmembrane region" description="Helical" evidence="6">
    <location>
        <begin position="389"/>
        <end position="413"/>
    </location>
</feature>
<comment type="subcellular location">
    <subcellularLocation>
        <location evidence="1">Cell membrane</location>
        <topology evidence="1">Multi-pass membrane protein</topology>
    </subcellularLocation>
</comment>
<dbReference type="KEGG" id="mgin:FRZ54_00880"/>